<keyword evidence="2" id="KW-0378">Hydrolase</keyword>
<keyword evidence="6" id="KW-1185">Reference proteome</keyword>
<dbReference type="InterPro" id="IPR036691">
    <property type="entry name" value="Endo/exonu/phosph_ase_sf"/>
</dbReference>
<dbReference type="PANTHER" id="PTHR12997:SF2">
    <property type="entry name" value="INOSITOL POLYPHOSPHATE-5-PHOSPHATASE A"/>
    <property type="match status" value="1"/>
</dbReference>
<comment type="caution">
    <text evidence="5">The sequence shown here is derived from an EMBL/GenBank/DDBJ whole genome shotgun (WGS) entry which is preliminary data.</text>
</comment>
<organism evidence="5 6">
    <name type="scientific">Artemia franciscana</name>
    <name type="common">Brine shrimp</name>
    <name type="synonym">Artemia sanfranciscana</name>
    <dbReference type="NCBI Taxonomy" id="6661"/>
    <lineage>
        <taxon>Eukaryota</taxon>
        <taxon>Metazoa</taxon>
        <taxon>Ecdysozoa</taxon>
        <taxon>Arthropoda</taxon>
        <taxon>Crustacea</taxon>
        <taxon>Branchiopoda</taxon>
        <taxon>Anostraca</taxon>
        <taxon>Artemiidae</taxon>
        <taxon>Artemia</taxon>
    </lineage>
</organism>
<evidence type="ECO:0000313" key="5">
    <source>
        <dbReference type="EMBL" id="KAK2715371.1"/>
    </source>
</evidence>
<gene>
    <name evidence="5" type="ORF">QYM36_010102</name>
</gene>
<comment type="similarity">
    <text evidence="3">Belongs to the inositol 1,4,5-trisphosphate 5-phosphatase type I family.</text>
</comment>
<feature type="domain" description="Inositol polyphosphate-related phosphatase" evidence="4">
    <location>
        <begin position="2"/>
        <end position="381"/>
    </location>
</feature>
<dbReference type="SMART" id="SM00128">
    <property type="entry name" value="IPPc"/>
    <property type="match status" value="1"/>
</dbReference>
<dbReference type="EC" id="3.1.3.56" evidence="1"/>
<evidence type="ECO:0000256" key="3">
    <source>
        <dbReference type="ARBA" id="ARBA00023599"/>
    </source>
</evidence>
<dbReference type="GO" id="GO:0046856">
    <property type="term" value="P:phosphatidylinositol dephosphorylation"/>
    <property type="evidence" value="ECO:0007669"/>
    <property type="project" value="InterPro"/>
</dbReference>
<evidence type="ECO:0000259" key="4">
    <source>
        <dbReference type="SMART" id="SM00128"/>
    </source>
</evidence>
<sequence length="412" mass="48406">MKEMSYLLITANVGSLFELWDSIAKAWFDTISASVSRLSPNFLAFHFQEVGGKDPKISMKQIEVFSKIMLQLPALHMYKLAIGHLDTDCDDKKKYTALGSFYFIDQSLEHRISIWDFNEERYLPLKERRMSLSSDFCDERFKKVKFPPELSPEKCWCRKGFLHTKWRIDEIPFNFVNIHMFHDTSNLVALESSPSVYADCRQRALKYTLDYIDDFEAAPTFIFGDFNFRTDVKSAVQDLTKSLRPKSIPDNHDHRVSFSDDLDRNVLLVGKKEFQHKDHETVFTTEPKWLLKHDAELRPFKDWLYELEVNFPPSYPCQEESDVVRYLPTRCPAWCDRVLMNRKARELLSGDFRYNMIGKKTSMGDHKPVYLNFVQRIWKRSPSTEEEDEASPIMDCIPQRTVLVNHNCLCIN</sequence>
<evidence type="ECO:0000256" key="1">
    <source>
        <dbReference type="ARBA" id="ARBA00012997"/>
    </source>
</evidence>
<protein>
    <recommendedName>
        <fullName evidence="1">inositol-polyphosphate 5-phosphatase</fullName>
        <ecNumber evidence="1">3.1.3.56</ecNumber>
    </recommendedName>
</protein>
<dbReference type="PANTHER" id="PTHR12997">
    <property type="entry name" value="TYPE I INOSITOL-1,4,5-TRISPHOSPHATE 5-PHOSPHATASE"/>
    <property type="match status" value="1"/>
</dbReference>
<reference evidence="5" key="1">
    <citation type="submission" date="2023-07" db="EMBL/GenBank/DDBJ databases">
        <title>Chromosome-level genome assembly of Artemia franciscana.</title>
        <authorList>
            <person name="Jo E."/>
        </authorList>
    </citation>
    <scope>NUCLEOTIDE SEQUENCE</scope>
    <source>
        <tissue evidence="5">Whole body</tissue>
    </source>
</reference>
<dbReference type="Proteomes" id="UP001187531">
    <property type="component" value="Unassembled WGS sequence"/>
</dbReference>
<dbReference type="InterPro" id="IPR000300">
    <property type="entry name" value="IPPc"/>
</dbReference>
<dbReference type="Pfam" id="PF22669">
    <property type="entry name" value="Exo_endo_phos2"/>
    <property type="match status" value="1"/>
</dbReference>
<evidence type="ECO:0000256" key="2">
    <source>
        <dbReference type="ARBA" id="ARBA00022801"/>
    </source>
</evidence>
<dbReference type="AlphaFoldDB" id="A0AA88HWB3"/>
<accession>A0AA88HWB3</accession>
<proteinExistence type="inferred from homology"/>
<dbReference type="Gene3D" id="3.60.10.10">
    <property type="entry name" value="Endonuclease/exonuclease/phosphatase"/>
    <property type="match status" value="1"/>
</dbReference>
<evidence type="ECO:0000313" key="6">
    <source>
        <dbReference type="Proteomes" id="UP001187531"/>
    </source>
</evidence>
<dbReference type="GO" id="GO:0004445">
    <property type="term" value="F:inositol-polyphosphate 5-phosphatase activity"/>
    <property type="evidence" value="ECO:0007669"/>
    <property type="project" value="UniProtKB-EC"/>
</dbReference>
<dbReference type="SUPFAM" id="SSF56219">
    <property type="entry name" value="DNase I-like"/>
    <property type="match status" value="1"/>
</dbReference>
<dbReference type="InterPro" id="IPR039737">
    <property type="entry name" value="INPP5A"/>
</dbReference>
<dbReference type="EMBL" id="JAVRJZ010000012">
    <property type="protein sequence ID" value="KAK2715371.1"/>
    <property type="molecule type" value="Genomic_DNA"/>
</dbReference>
<name>A0AA88HWB3_ARTSF</name>